<dbReference type="PANTHER" id="PTHR21666">
    <property type="entry name" value="PEPTIDASE-RELATED"/>
    <property type="match status" value="1"/>
</dbReference>
<feature type="region of interest" description="Disordered" evidence="3">
    <location>
        <begin position="299"/>
        <end position="330"/>
    </location>
</feature>
<feature type="coiled-coil region" evidence="2">
    <location>
        <begin position="27"/>
        <end position="124"/>
    </location>
</feature>
<comment type="caution">
    <text evidence="6">The sequence shown here is derived from an EMBL/GenBank/DDBJ whole genome shotgun (WGS) entry which is preliminary data.</text>
</comment>
<keyword evidence="1 4" id="KW-0732">Signal</keyword>
<keyword evidence="7" id="KW-1185">Reference proteome</keyword>
<evidence type="ECO:0000256" key="3">
    <source>
        <dbReference type="SAM" id="MobiDB-lite"/>
    </source>
</evidence>
<keyword evidence="2" id="KW-0175">Coiled coil</keyword>
<gene>
    <name evidence="6" type="ORF">EAX62_10035</name>
</gene>
<dbReference type="OrthoDB" id="1099523at2"/>
<reference evidence="6 7" key="1">
    <citation type="submission" date="2018-10" db="EMBL/GenBank/DDBJ databases">
        <title>Tessaracoccus antarcticuss sp. nov., isolated from sediment.</title>
        <authorList>
            <person name="Zhou L.Y."/>
            <person name="Du Z.J."/>
        </authorList>
    </citation>
    <scope>NUCLEOTIDE SEQUENCE [LARGE SCALE GENOMIC DNA]</scope>
    <source>
        <strain evidence="6 7">JDX10</strain>
    </source>
</reference>
<dbReference type="PANTHER" id="PTHR21666:SF289">
    <property type="entry name" value="L-ALA--D-GLU ENDOPEPTIDASE"/>
    <property type="match status" value="1"/>
</dbReference>
<dbReference type="SUPFAM" id="SSF51261">
    <property type="entry name" value="Duplicated hybrid motif"/>
    <property type="match status" value="1"/>
</dbReference>
<evidence type="ECO:0000313" key="6">
    <source>
        <dbReference type="EMBL" id="RMB60041.1"/>
    </source>
</evidence>
<dbReference type="AlphaFoldDB" id="A0A3M0G4U1"/>
<dbReference type="GO" id="GO:0004222">
    <property type="term" value="F:metalloendopeptidase activity"/>
    <property type="evidence" value="ECO:0007669"/>
    <property type="project" value="TreeGrafter"/>
</dbReference>
<dbReference type="Pfam" id="PF01551">
    <property type="entry name" value="Peptidase_M23"/>
    <property type="match status" value="1"/>
</dbReference>
<feature type="coiled-coil region" evidence="2">
    <location>
        <begin position="182"/>
        <end position="289"/>
    </location>
</feature>
<protein>
    <recommendedName>
        <fullName evidence="5">M23ase beta-sheet core domain-containing protein</fullName>
    </recommendedName>
</protein>
<dbReference type="InterPro" id="IPR011055">
    <property type="entry name" value="Dup_hybrid_motif"/>
</dbReference>
<accession>A0A3M0G4U1</accession>
<dbReference type="Proteomes" id="UP000275256">
    <property type="component" value="Unassembled WGS sequence"/>
</dbReference>
<evidence type="ECO:0000256" key="1">
    <source>
        <dbReference type="ARBA" id="ARBA00022729"/>
    </source>
</evidence>
<dbReference type="InterPro" id="IPR016047">
    <property type="entry name" value="M23ase_b-sheet_dom"/>
</dbReference>
<feature type="chain" id="PRO_5018229501" description="M23ase beta-sheet core domain-containing protein" evidence="4">
    <location>
        <begin position="28"/>
        <end position="453"/>
    </location>
</feature>
<sequence>MTRLLRGIAASAVGVAILLTTAAPVQADELDDRRSELTSRIADQAQAVDHASGELTAANAALESARTELSTAETKLAAAEALLRDAKDLDAKRAAELKSAEHKLKQAEAEVAAAKAALDDAEARTAEEIVVITQQHGPLINLALLVTDVTAAELNQRAQLSTTLFDSSARQLDELEARRIALDAAQLRADEAQAVAAEARQAAADQLADAKEKQARADALRDEVAAKVAARDNAADEATRQLDLEQTRQENLEAESADVDKRIAARVAAQKAAEEAARKKAAADAASARAAAAASKARKTSVAAPAPRPQSVQGPAAPATSSGFQRPVSGRLSSPYGMRLHPVLGIRKLHDGTDFAASCGTPIKAAASGTVAERYFNTGYGNRLMIDHGKVGGTYVTTGYNHATRYVVSVGQYVSKGQVIGYVGTTGYSTGCHLHLMVWENGSMVNPMSKWFR</sequence>
<dbReference type="InterPro" id="IPR050570">
    <property type="entry name" value="Cell_wall_metabolism_enzyme"/>
</dbReference>
<dbReference type="CDD" id="cd12797">
    <property type="entry name" value="M23_peptidase"/>
    <property type="match status" value="1"/>
</dbReference>
<proteinExistence type="predicted"/>
<evidence type="ECO:0000256" key="4">
    <source>
        <dbReference type="SAM" id="SignalP"/>
    </source>
</evidence>
<name>A0A3M0G4U1_9ACTN</name>
<dbReference type="EMBL" id="REFW01000002">
    <property type="protein sequence ID" value="RMB60041.1"/>
    <property type="molecule type" value="Genomic_DNA"/>
</dbReference>
<feature type="domain" description="M23ase beta-sheet core" evidence="5">
    <location>
        <begin position="349"/>
        <end position="447"/>
    </location>
</feature>
<feature type="signal peptide" evidence="4">
    <location>
        <begin position="1"/>
        <end position="27"/>
    </location>
</feature>
<evidence type="ECO:0000259" key="5">
    <source>
        <dbReference type="Pfam" id="PF01551"/>
    </source>
</evidence>
<organism evidence="6 7">
    <name type="scientific">Tessaracoccus antarcticus</name>
    <dbReference type="NCBI Taxonomy" id="2479848"/>
    <lineage>
        <taxon>Bacteria</taxon>
        <taxon>Bacillati</taxon>
        <taxon>Actinomycetota</taxon>
        <taxon>Actinomycetes</taxon>
        <taxon>Propionibacteriales</taxon>
        <taxon>Propionibacteriaceae</taxon>
        <taxon>Tessaracoccus</taxon>
    </lineage>
</organism>
<evidence type="ECO:0000256" key="2">
    <source>
        <dbReference type="SAM" id="Coils"/>
    </source>
</evidence>
<dbReference type="RefSeq" id="WP_121901521.1">
    <property type="nucleotide sequence ID" value="NZ_REFW01000002.1"/>
</dbReference>
<dbReference type="Gene3D" id="2.70.70.10">
    <property type="entry name" value="Glucose Permease (Domain IIA)"/>
    <property type="match status" value="1"/>
</dbReference>
<evidence type="ECO:0000313" key="7">
    <source>
        <dbReference type="Proteomes" id="UP000275256"/>
    </source>
</evidence>